<reference evidence="11" key="1">
    <citation type="journal article" date="2019" name="bioRxiv">
        <title>Genomics, evolutionary history and diagnostics of the Alternaria alternata species group including apple and Asian pear pathotypes.</title>
        <authorList>
            <person name="Armitage A.D."/>
            <person name="Cockerton H.M."/>
            <person name="Sreenivasaprasad S."/>
            <person name="Woodhall J.W."/>
            <person name="Lane C.R."/>
            <person name="Harrison R.J."/>
            <person name="Clarkson J.P."/>
        </authorList>
    </citation>
    <scope>NUCLEOTIDE SEQUENCE [LARGE SCALE GENOMIC DNA]</scope>
    <source>
        <strain evidence="11">FERA 635</strain>
    </source>
</reference>
<feature type="transmembrane region" description="Helical" evidence="9">
    <location>
        <begin position="44"/>
        <end position="69"/>
    </location>
</feature>
<evidence type="ECO:0000313" key="10">
    <source>
        <dbReference type="EMBL" id="RYN88503.1"/>
    </source>
</evidence>
<evidence type="ECO:0000313" key="11">
    <source>
        <dbReference type="Proteomes" id="UP000293195"/>
    </source>
</evidence>
<dbReference type="Proteomes" id="UP000293195">
    <property type="component" value="Unassembled WGS sequence"/>
</dbReference>
<feature type="transmembrane region" description="Helical" evidence="9">
    <location>
        <begin position="336"/>
        <end position="356"/>
    </location>
</feature>
<keyword evidence="3" id="KW-0813">Transport</keyword>
<dbReference type="PANTHER" id="PTHR31686">
    <property type="match status" value="1"/>
</dbReference>
<evidence type="ECO:0000256" key="3">
    <source>
        <dbReference type="ARBA" id="ARBA00022448"/>
    </source>
</evidence>
<keyword evidence="6 9" id="KW-1133">Transmembrane helix</keyword>
<comment type="similarity">
    <text evidence="2">Belongs to the tellurite-resistance/dicarboxylate transporter (TDT) family.</text>
</comment>
<comment type="caution">
    <text evidence="10">The sequence shown here is derived from an EMBL/GenBank/DDBJ whole genome shotgun (WGS) entry which is preliminary data.</text>
</comment>
<evidence type="ECO:0000256" key="6">
    <source>
        <dbReference type="ARBA" id="ARBA00022989"/>
    </source>
</evidence>
<proteinExistence type="inferred from homology"/>
<feature type="transmembrane region" description="Helical" evidence="9">
    <location>
        <begin position="254"/>
        <end position="275"/>
    </location>
</feature>
<organism evidence="10 11">
    <name type="scientific">Alternaria tenuissima</name>
    <dbReference type="NCBI Taxonomy" id="119927"/>
    <lineage>
        <taxon>Eukaryota</taxon>
        <taxon>Fungi</taxon>
        <taxon>Dikarya</taxon>
        <taxon>Ascomycota</taxon>
        <taxon>Pezizomycotina</taxon>
        <taxon>Dothideomycetes</taxon>
        <taxon>Pleosporomycetidae</taxon>
        <taxon>Pleosporales</taxon>
        <taxon>Pleosporineae</taxon>
        <taxon>Pleosporaceae</taxon>
        <taxon>Alternaria</taxon>
        <taxon>Alternaria sect. Alternaria</taxon>
        <taxon>Alternaria alternata complex</taxon>
    </lineage>
</organism>
<feature type="transmembrane region" description="Helical" evidence="9">
    <location>
        <begin position="188"/>
        <end position="210"/>
    </location>
</feature>
<dbReference type="CDD" id="cd09318">
    <property type="entry name" value="TDT_SSU1"/>
    <property type="match status" value="1"/>
</dbReference>
<accession>A0ABY0FT69</accession>
<evidence type="ECO:0000256" key="4">
    <source>
        <dbReference type="ARBA" id="ARBA00022475"/>
    </source>
</evidence>
<dbReference type="InterPro" id="IPR038665">
    <property type="entry name" value="Voltage-dep_anion_channel_sf"/>
</dbReference>
<feature type="transmembrane region" description="Helical" evidence="9">
    <location>
        <begin position="300"/>
        <end position="324"/>
    </location>
</feature>
<dbReference type="EMBL" id="PDXF01000095">
    <property type="protein sequence ID" value="RYN88503.1"/>
    <property type="molecule type" value="Genomic_DNA"/>
</dbReference>
<comment type="subcellular location">
    <subcellularLocation>
        <location evidence="1">Cell membrane</location>
        <topology evidence="1">Multi-pass membrane protein</topology>
    </subcellularLocation>
</comment>
<feature type="region of interest" description="Disordered" evidence="8">
    <location>
        <begin position="1"/>
        <end position="22"/>
    </location>
</feature>
<gene>
    <name evidence="10" type="ORF">AA0119_g11780</name>
</gene>
<feature type="transmembrane region" description="Helical" evidence="9">
    <location>
        <begin position="120"/>
        <end position="144"/>
    </location>
</feature>
<protein>
    <submittedName>
        <fullName evidence="10">Sulfite efflux pump</fullName>
    </submittedName>
</protein>
<dbReference type="InterPro" id="IPR004695">
    <property type="entry name" value="SLAC1/Mae1/Ssu1/TehA"/>
</dbReference>
<keyword evidence="11" id="KW-1185">Reference proteome</keyword>
<keyword evidence="4" id="KW-1003">Cell membrane</keyword>
<evidence type="ECO:0000256" key="5">
    <source>
        <dbReference type="ARBA" id="ARBA00022692"/>
    </source>
</evidence>
<evidence type="ECO:0000256" key="7">
    <source>
        <dbReference type="ARBA" id="ARBA00023136"/>
    </source>
</evidence>
<dbReference type="InterPro" id="IPR051629">
    <property type="entry name" value="Sulfite_efflux_TDT"/>
</dbReference>
<feature type="transmembrane region" description="Helical" evidence="9">
    <location>
        <begin position="156"/>
        <end position="176"/>
    </location>
</feature>
<name>A0ABY0FT69_9PLEO</name>
<dbReference type="PANTHER" id="PTHR31686:SF1">
    <property type="entry name" value="SULFITE EFFLUX PUMP SSU1"/>
    <property type="match status" value="1"/>
</dbReference>
<keyword evidence="7 9" id="KW-0472">Membrane</keyword>
<feature type="transmembrane region" description="Helical" evidence="9">
    <location>
        <begin position="362"/>
        <end position="382"/>
    </location>
</feature>
<feature type="transmembrane region" description="Helical" evidence="9">
    <location>
        <begin position="216"/>
        <end position="242"/>
    </location>
</feature>
<sequence>MDPSAAELGQPQQTQHHDISLHPPNDVAVEHIRQFRNKRGWRKVVVNLTPAWFSVTMGTGITSILLHNLPYNATWLYWISVVIFAANVLIFTLLTVLSILRYTLFSGIWSAMLAHPVQSLFLGTIPMGLSTIINMIVFVCVPAWGPWAATLAWTLWWIDVVLSLGTNLLLPFIVIYKHESQLSKMTAVWLLPIVATIVAAATGGIVAGVLPDTHALWTIIVSYILWGCGVPLAMFTMVIYFHRLTMHSLPPREVIVSVFLPLGPIGQGAFGIMTLGRDALKVFGRTDTVPAAMDDLAGRLFYANGLMIGMIMWGFGIVWLFFAIAAITRSKFPFNLGWWGFTFPLGVYATATVAISQELPSLFFKVLGTIFSLSVVLLWMVVSIGTIRKIIKGEMFVAPCVKGWEAQRTEKVQCAGASEQSV</sequence>
<dbReference type="Pfam" id="PF03595">
    <property type="entry name" value="SLAC1"/>
    <property type="match status" value="1"/>
</dbReference>
<evidence type="ECO:0000256" key="9">
    <source>
        <dbReference type="SAM" id="Phobius"/>
    </source>
</evidence>
<evidence type="ECO:0000256" key="8">
    <source>
        <dbReference type="SAM" id="MobiDB-lite"/>
    </source>
</evidence>
<feature type="transmembrane region" description="Helical" evidence="9">
    <location>
        <begin position="75"/>
        <end position="100"/>
    </location>
</feature>
<keyword evidence="5 9" id="KW-0812">Transmembrane</keyword>
<evidence type="ECO:0000256" key="2">
    <source>
        <dbReference type="ARBA" id="ARBA00008566"/>
    </source>
</evidence>
<dbReference type="Gene3D" id="1.50.10.150">
    <property type="entry name" value="Voltage-dependent anion channel"/>
    <property type="match status" value="1"/>
</dbReference>
<evidence type="ECO:0000256" key="1">
    <source>
        <dbReference type="ARBA" id="ARBA00004651"/>
    </source>
</evidence>